<evidence type="ECO:0000256" key="1">
    <source>
        <dbReference type="ARBA" id="ARBA00004141"/>
    </source>
</evidence>
<dbReference type="EMBL" id="JAODAN010000007">
    <property type="protein sequence ID" value="KAK1922847.1"/>
    <property type="molecule type" value="Genomic_DNA"/>
</dbReference>
<feature type="compositionally biased region" description="Basic and acidic residues" evidence="5">
    <location>
        <begin position="321"/>
        <end position="332"/>
    </location>
</feature>
<evidence type="ECO:0000313" key="7">
    <source>
        <dbReference type="EMBL" id="KAK1922847.1"/>
    </source>
</evidence>
<feature type="compositionally biased region" description="Acidic residues" evidence="5">
    <location>
        <begin position="545"/>
        <end position="554"/>
    </location>
</feature>
<dbReference type="Gene3D" id="1.20.1250.20">
    <property type="entry name" value="MFS general substrate transporter like domains"/>
    <property type="match status" value="1"/>
</dbReference>
<feature type="transmembrane region" description="Helical" evidence="6">
    <location>
        <begin position="617"/>
        <end position="640"/>
    </location>
</feature>
<dbReference type="PANTHER" id="PTHR23507">
    <property type="entry name" value="ZGC:174356"/>
    <property type="match status" value="1"/>
</dbReference>
<evidence type="ECO:0000256" key="4">
    <source>
        <dbReference type="ARBA" id="ARBA00023136"/>
    </source>
</evidence>
<name>A0AAD9CVH6_PAPLA</name>
<feature type="transmembrane region" description="Helical" evidence="6">
    <location>
        <begin position="461"/>
        <end position="484"/>
    </location>
</feature>
<feature type="transmembrane region" description="Helical" evidence="6">
    <location>
        <begin position="430"/>
        <end position="449"/>
    </location>
</feature>
<sequence length="866" mass="94605">MPMDPPPPPIPPYLKASSRTHSVSSTRSISSTRSRSRPHPQNDYIPTTTATYAIVGTAEPVLETDLEARRLIDGDQLSTEADEGEEDRDDDSSVISEHHDGTRPHDHQDDSDEEVDWDDIRDRDAAIRGKWRRPRPAWLYPFVFVLAMTVGMILAPKSELYVNLACLVHPPRLPSSIAHIASTPVVETSMHMRSMHPHVDTYVWAHDGLTTSAVEVTVNSTVPLDPTISPDKPLTPADRWFLKLQRDIYEYRRTHHRASPSHPHSHSHTSISTSTRAGYSATATLPPGPVPQPTLPVDQRPFPDDHDHESDGDDNDDESEPHDGDDQGDRDGRRKKHDHRFKAIDPAMCKRDPSVQAATAKLIMAMTVTLGVLSAMTTGYWGKLSDRIGRSKILAFLEVGTLLSEISFILVASFPYLAPGGYRSLLISPIFDGLFGGFACFSATSHAYISDLAPHDTRAAAFAKLAGTIMTGFAVGPLVGTALIRATDDIMTPFYVNLVIHIIGLSFGLFLLPESLSKEARVHLAKKAHKAAQAKARKEALQREWEDEEADDTADAAHGQSGWSMISLGGGTKPPSRWRKRFAGRIQRGFYRMFAFLEPLSVFKPAVGENGRKDWRLALVAFAIFCEAMNFGVMAIKAQYLFYAYGWTSKELGLFMSASGFCRGFCLIVVLPLIMSRLRRWYAITPPGPPSGTTAEVSSQADETDGVVGPIAVAPPAMSKPQVHLDLLTARGSFLVTSTCLFLFSLNLPVFQFVTTSFLSNLGTGSTPALNSLALGLLPSKSESGRLFGALAVLHALGTTLISPILYGELFATTVGWYAPTVFFVAGFMPLLALTASLFVRVHKSPGEGDEERAPGDPGVQLSTGE</sequence>
<feature type="compositionally biased region" description="Basic and acidic residues" evidence="5">
    <location>
        <begin position="96"/>
        <end position="108"/>
    </location>
</feature>
<feature type="transmembrane region" description="Helical" evidence="6">
    <location>
        <begin position="818"/>
        <end position="840"/>
    </location>
</feature>
<feature type="transmembrane region" description="Helical" evidence="6">
    <location>
        <begin position="490"/>
        <end position="512"/>
    </location>
</feature>
<feature type="region of interest" description="Disordered" evidence="5">
    <location>
        <begin position="1"/>
        <end position="49"/>
    </location>
</feature>
<proteinExistence type="predicted"/>
<feature type="transmembrane region" description="Helical" evidence="6">
    <location>
        <begin position="362"/>
        <end position="381"/>
    </location>
</feature>
<comment type="caution">
    <text evidence="7">The sequence shown here is derived from an EMBL/GenBank/DDBJ whole genome shotgun (WGS) entry which is preliminary data.</text>
</comment>
<gene>
    <name evidence="7" type="ORF">DB88DRAFT_492922</name>
</gene>
<keyword evidence="3 6" id="KW-1133">Transmembrane helix</keyword>
<dbReference type="Pfam" id="PF07690">
    <property type="entry name" value="MFS_1"/>
    <property type="match status" value="1"/>
</dbReference>
<evidence type="ECO:0000256" key="6">
    <source>
        <dbReference type="SAM" id="Phobius"/>
    </source>
</evidence>
<protein>
    <submittedName>
        <fullName evidence="7">Major facilitator superfamily domain-containing protein</fullName>
    </submittedName>
</protein>
<feature type="compositionally biased region" description="Acidic residues" evidence="5">
    <location>
        <begin position="80"/>
        <end position="92"/>
    </location>
</feature>
<feature type="transmembrane region" description="Helical" evidence="6">
    <location>
        <begin position="787"/>
        <end position="806"/>
    </location>
</feature>
<evidence type="ECO:0000256" key="2">
    <source>
        <dbReference type="ARBA" id="ARBA00022692"/>
    </source>
</evidence>
<dbReference type="Proteomes" id="UP001182556">
    <property type="component" value="Unassembled WGS sequence"/>
</dbReference>
<evidence type="ECO:0000256" key="3">
    <source>
        <dbReference type="ARBA" id="ARBA00022989"/>
    </source>
</evidence>
<keyword evidence="8" id="KW-1185">Reference proteome</keyword>
<feature type="compositionally biased region" description="Acidic residues" evidence="5">
    <location>
        <begin position="310"/>
        <end position="320"/>
    </location>
</feature>
<dbReference type="SUPFAM" id="SSF103473">
    <property type="entry name" value="MFS general substrate transporter"/>
    <property type="match status" value="1"/>
</dbReference>
<dbReference type="AlphaFoldDB" id="A0AAD9CVH6"/>
<feature type="region of interest" description="Disordered" evidence="5">
    <location>
        <begin position="538"/>
        <end position="560"/>
    </location>
</feature>
<feature type="transmembrane region" description="Helical" evidence="6">
    <location>
        <begin position="728"/>
        <end position="746"/>
    </location>
</feature>
<organism evidence="7 8">
    <name type="scientific">Papiliotrema laurentii</name>
    <name type="common">Cryptococcus laurentii</name>
    <dbReference type="NCBI Taxonomy" id="5418"/>
    <lineage>
        <taxon>Eukaryota</taxon>
        <taxon>Fungi</taxon>
        <taxon>Dikarya</taxon>
        <taxon>Basidiomycota</taxon>
        <taxon>Agaricomycotina</taxon>
        <taxon>Tremellomycetes</taxon>
        <taxon>Tremellales</taxon>
        <taxon>Rhynchogastremaceae</taxon>
        <taxon>Papiliotrema</taxon>
    </lineage>
</organism>
<keyword evidence="4 6" id="KW-0472">Membrane</keyword>
<dbReference type="InterPro" id="IPR011701">
    <property type="entry name" value="MFS"/>
</dbReference>
<accession>A0AAD9CVH6</accession>
<dbReference type="PANTHER" id="PTHR23507:SF1">
    <property type="entry name" value="FI18259P1-RELATED"/>
    <property type="match status" value="1"/>
</dbReference>
<feature type="transmembrane region" description="Helical" evidence="6">
    <location>
        <begin position="393"/>
        <end position="418"/>
    </location>
</feature>
<reference evidence="7" key="1">
    <citation type="submission" date="2023-02" db="EMBL/GenBank/DDBJ databases">
        <title>Identification and recombinant expression of a fungal hydrolase from Papiliotrema laurentii that hydrolyzes apple cutin and clears colloidal polyester polyurethane.</title>
        <authorList>
            <consortium name="DOE Joint Genome Institute"/>
            <person name="Roman V.A."/>
            <person name="Bojanowski C."/>
            <person name="Crable B.R."/>
            <person name="Wagner D.N."/>
            <person name="Hung C.S."/>
            <person name="Nadeau L.J."/>
            <person name="Schratz L."/>
            <person name="Haridas S."/>
            <person name="Pangilinan J."/>
            <person name="Lipzen A."/>
            <person name="Na H."/>
            <person name="Yan M."/>
            <person name="Ng V."/>
            <person name="Grigoriev I.V."/>
            <person name="Spatafora J.W."/>
            <person name="Barlow D."/>
            <person name="Biffinger J."/>
            <person name="Kelley-Loughnane N."/>
            <person name="Varaljay V.A."/>
            <person name="Crookes-Goodson W.J."/>
        </authorList>
    </citation>
    <scope>NUCLEOTIDE SEQUENCE</scope>
    <source>
        <strain evidence="7">5307AH</strain>
    </source>
</reference>
<feature type="region of interest" description="Disordered" evidence="5">
    <location>
        <begin position="254"/>
        <end position="340"/>
    </location>
</feature>
<keyword evidence="2 6" id="KW-0812">Transmembrane</keyword>
<evidence type="ECO:0000256" key="5">
    <source>
        <dbReference type="SAM" id="MobiDB-lite"/>
    </source>
</evidence>
<feature type="compositionally biased region" description="Low complexity" evidence="5">
    <location>
        <begin position="17"/>
        <end position="33"/>
    </location>
</feature>
<dbReference type="GO" id="GO:0022857">
    <property type="term" value="F:transmembrane transporter activity"/>
    <property type="evidence" value="ECO:0007669"/>
    <property type="project" value="InterPro"/>
</dbReference>
<feature type="region of interest" description="Disordered" evidence="5">
    <location>
        <begin position="846"/>
        <end position="866"/>
    </location>
</feature>
<dbReference type="GO" id="GO:0016020">
    <property type="term" value="C:membrane"/>
    <property type="evidence" value="ECO:0007669"/>
    <property type="project" value="UniProtKB-SubCell"/>
</dbReference>
<evidence type="ECO:0000313" key="8">
    <source>
        <dbReference type="Proteomes" id="UP001182556"/>
    </source>
</evidence>
<feature type="compositionally biased region" description="Low complexity" evidence="5">
    <location>
        <begin position="268"/>
        <end position="277"/>
    </location>
</feature>
<dbReference type="InterPro" id="IPR036259">
    <property type="entry name" value="MFS_trans_sf"/>
</dbReference>
<feature type="region of interest" description="Disordered" evidence="5">
    <location>
        <begin position="65"/>
        <end position="117"/>
    </location>
</feature>
<feature type="compositionally biased region" description="Pro residues" evidence="5">
    <location>
        <begin position="1"/>
        <end position="12"/>
    </location>
</feature>
<comment type="subcellular location">
    <subcellularLocation>
        <location evidence="1">Membrane</location>
        <topology evidence="1">Multi-pass membrane protein</topology>
    </subcellularLocation>
</comment>
<feature type="transmembrane region" description="Helical" evidence="6">
    <location>
        <begin position="652"/>
        <end position="674"/>
    </location>
</feature>
<feature type="compositionally biased region" description="Basic residues" evidence="5">
    <location>
        <begin position="254"/>
        <end position="267"/>
    </location>
</feature>